<dbReference type="EMBL" id="CP039371">
    <property type="protein sequence ID" value="QCI13073.1"/>
    <property type="molecule type" value="Genomic_DNA"/>
</dbReference>
<name>A0A4D6XBB6_PSEPU</name>
<evidence type="ECO:0000313" key="2">
    <source>
        <dbReference type="Proteomes" id="UP000298551"/>
    </source>
</evidence>
<sequence>MSDNLRFPNGVSVAQAKKDAKSLARAHGILLAEAQNQVAKANGLDMLWSRAIERLKLLNQPLACLQLPLRFSLEPLPLAVPFRAPAMLLAGPSGTGKSVFAVALAAQQLRGHTDAELHWITDRAFPTIGSSLPETWVSDNLLQALMRRHGSRIKLHGRDYTGDLPGNGSPPGTVIVLDEVGYCDELPEIIERWISLAQQRRHILIVCAQVLSEVVRGELPRSVCTLFHARPNYPEMSPLPLIQGLARKLNSLRFERGRFSEFLAVDGSGPWPDFVRLPLPCIHKL</sequence>
<dbReference type="SUPFAM" id="SSF52540">
    <property type="entry name" value="P-loop containing nucleoside triphosphate hydrolases"/>
    <property type="match status" value="1"/>
</dbReference>
<gene>
    <name evidence="1" type="ORF">E6B08_17600</name>
</gene>
<protein>
    <submittedName>
        <fullName evidence="1">Uncharacterized protein</fullName>
    </submittedName>
</protein>
<dbReference type="AlphaFoldDB" id="A0A4D6XBB6"/>
<dbReference type="OrthoDB" id="7033092at2"/>
<organism evidence="1 2">
    <name type="scientific">Pseudomonas putida</name>
    <name type="common">Arthrobacter siderocapsulatus</name>
    <dbReference type="NCBI Taxonomy" id="303"/>
    <lineage>
        <taxon>Bacteria</taxon>
        <taxon>Pseudomonadati</taxon>
        <taxon>Pseudomonadota</taxon>
        <taxon>Gammaproteobacteria</taxon>
        <taxon>Pseudomonadales</taxon>
        <taxon>Pseudomonadaceae</taxon>
        <taxon>Pseudomonas</taxon>
    </lineage>
</organism>
<proteinExistence type="predicted"/>
<accession>A0A4D6XBB6</accession>
<dbReference type="Proteomes" id="UP000298551">
    <property type="component" value="Chromosome"/>
</dbReference>
<evidence type="ECO:0000313" key="1">
    <source>
        <dbReference type="EMBL" id="QCI13073.1"/>
    </source>
</evidence>
<dbReference type="InterPro" id="IPR027417">
    <property type="entry name" value="P-loop_NTPase"/>
</dbReference>
<dbReference type="RefSeq" id="WP_136915224.1">
    <property type="nucleotide sequence ID" value="NZ_CP039371.1"/>
</dbReference>
<reference evidence="2" key="1">
    <citation type="submission" date="2019-04" db="EMBL/GenBank/DDBJ databases">
        <title>Genome sequence of Pseudomonas putida 1290, an auxin catabolizing strain.</title>
        <authorList>
            <person name="Laird T.S."/>
            <person name="Leveau J.H.J."/>
        </authorList>
    </citation>
    <scope>NUCLEOTIDE SEQUENCE [LARGE SCALE GENOMIC DNA]</scope>
    <source>
        <strain evidence="2">1290</strain>
    </source>
</reference>
<dbReference type="Gene3D" id="3.40.50.300">
    <property type="entry name" value="P-loop containing nucleotide triphosphate hydrolases"/>
    <property type="match status" value="1"/>
</dbReference>